<dbReference type="PANTHER" id="PTHR45825:SF11">
    <property type="entry name" value="ALPHA AMYLASE DOMAIN-CONTAINING PROTEIN"/>
    <property type="match status" value="1"/>
</dbReference>
<dbReference type="EMBL" id="FOSN01000003">
    <property type="protein sequence ID" value="SFK17990.1"/>
    <property type="molecule type" value="Genomic_DNA"/>
</dbReference>
<evidence type="ECO:0000313" key="11">
    <source>
        <dbReference type="EMBL" id="SFK17990.1"/>
    </source>
</evidence>
<comment type="pathway">
    <text evidence="3 8">Glycan biosynthesis; glycogen biosynthesis.</text>
</comment>
<keyword evidence="6 8" id="KW-0808">Transferase</keyword>
<evidence type="ECO:0000256" key="7">
    <source>
        <dbReference type="ARBA" id="ARBA00023056"/>
    </source>
</evidence>
<evidence type="ECO:0000256" key="8">
    <source>
        <dbReference type="HAMAP-Rule" id="MF_00484"/>
    </source>
</evidence>
<dbReference type="GO" id="GO:0005978">
    <property type="term" value="P:glycogen biosynthetic process"/>
    <property type="evidence" value="ECO:0007669"/>
    <property type="project" value="UniProtKB-UniRule"/>
</dbReference>
<feature type="binding site" evidence="8">
    <location>
        <position position="18"/>
    </location>
    <ligand>
        <name>ADP-alpha-D-glucose</name>
        <dbReference type="ChEBI" id="CHEBI:57498"/>
    </ligand>
</feature>
<dbReference type="OrthoDB" id="9808590at2"/>
<gene>
    <name evidence="8" type="primary">glgA</name>
    <name evidence="11" type="ORF">SAMN05444581_10374</name>
</gene>
<reference evidence="11 12" key="1">
    <citation type="submission" date="2016-10" db="EMBL/GenBank/DDBJ databases">
        <authorList>
            <person name="de Groot N.N."/>
        </authorList>
    </citation>
    <scope>NUCLEOTIDE SEQUENCE [LARGE SCALE GENOMIC DNA]</scope>
    <source>
        <strain evidence="11 12">NE2</strain>
    </source>
</reference>
<comment type="function">
    <text evidence="2 8">Synthesizes alpha-1,4-glucan chains using ADP-glucose.</text>
</comment>
<dbReference type="GO" id="GO:0004373">
    <property type="term" value="F:alpha-1,4-glucan glucosyltransferase (UDP-glucose donor) activity"/>
    <property type="evidence" value="ECO:0007669"/>
    <property type="project" value="InterPro"/>
</dbReference>
<dbReference type="InterPro" id="IPR011835">
    <property type="entry name" value="GS/SS"/>
</dbReference>
<dbReference type="UniPathway" id="UPA00164"/>
<dbReference type="NCBIfam" id="NF001899">
    <property type="entry name" value="PRK00654.1-2"/>
    <property type="match status" value="1"/>
</dbReference>
<evidence type="ECO:0000256" key="3">
    <source>
        <dbReference type="ARBA" id="ARBA00004964"/>
    </source>
</evidence>
<comment type="similarity">
    <text evidence="4 8">Belongs to the glycosyltransferase 1 family. Bacterial/plant glycogen synthase subfamily.</text>
</comment>
<dbReference type="HAMAP" id="MF_00484">
    <property type="entry name" value="Glycogen_synth"/>
    <property type="match status" value="1"/>
</dbReference>
<feature type="domain" description="Starch synthase catalytic" evidence="10">
    <location>
        <begin position="5"/>
        <end position="238"/>
    </location>
</feature>
<dbReference type="GO" id="GO:0005829">
    <property type="term" value="C:cytosol"/>
    <property type="evidence" value="ECO:0007669"/>
    <property type="project" value="TreeGrafter"/>
</dbReference>
<evidence type="ECO:0000259" key="10">
    <source>
        <dbReference type="Pfam" id="PF08323"/>
    </source>
</evidence>
<dbReference type="Pfam" id="PF08323">
    <property type="entry name" value="Glyco_transf_5"/>
    <property type="match status" value="1"/>
</dbReference>
<dbReference type="InterPro" id="IPR001296">
    <property type="entry name" value="Glyco_trans_1"/>
</dbReference>
<dbReference type="RefSeq" id="WP_091679148.1">
    <property type="nucleotide sequence ID" value="NZ_FOSN01000003.1"/>
</dbReference>
<dbReference type="PANTHER" id="PTHR45825">
    <property type="entry name" value="GRANULE-BOUND STARCH SYNTHASE 1, CHLOROPLASTIC/AMYLOPLASTIC"/>
    <property type="match status" value="1"/>
</dbReference>
<dbReference type="EC" id="2.4.1.21" evidence="8"/>
<dbReference type="STRING" id="1612308.SAMN05444581_10374"/>
<dbReference type="NCBIfam" id="NF010699">
    <property type="entry name" value="PRK14099.1"/>
    <property type="match status" value="1"/>
</dbReference>
<keyword evidence="7 8" id="KW-0320">Glycogen biosynthesis</keyword>
<evidence type="ECO:0000256" key="6">
    <source>
        <dbReference type="ARBA" id="ARBA00022679"/>
    </source>
</evidence>
<evidence type="ECO:0000256" key="4">
    <source>
        <dbReference type="ARBA" id="ARBA00010281"/>
    </source>
</evidence>
<protein>
    <recommendedName>
        <fullName evidence="8">Glycogen synthase</fullName>
        <ecNumber evidence="8">2.4.1.21</ecNumber>
    </recommendedName>
    <alternativeName>
        <fullName evidence="8">Starch [bacterial glycogen] synthase</fullName>
    </alternativeName>
</protein>
<evidence type="ECO:0000256" key="5">
    <source>
        <dbReference type="ARBA" id="ARBA00022676"/>
    </source>
</evidence>
<dbReference type="Gene3D" id="3.40.50.2000">
    <property type="entry name" value="Glycogen Phosphorylase B"/>
    <property type="match status" value="2"/>
</dbReference>
<proteinExistence type="inferred from homology"/>
<feature type="domain" description="Glycosyl transferase family 1" evidence="9">
    <location>
        <begin position="289"/>
        <end position="445"/>
    </location>
</feature>
<dbReference type="SUPFAM" id="SSF53756">
    <property type="entry name" value="UDP-Glycosyltransferase/glycogen phosphorylase"/>
    <property type="match status" value="1"/>
</dbReference>
<dbReference type="Pfam" id="PF00534">
    <property type="entry name" value="Glycos_transf_1"/>
    <property type="match status" value="1"/>
</dbReference>
<sequence length="483" mass="51357">MSAIKVLSVAPEIFPLVKTGGLADVAGALPRALEAEDVHVATLVPGYPAVMAAIDRAEPVLKAPKLFGGEARVLRAYAGELDLFVLDAPHLFKRQGGPYVGPDGRDWPDNAQRFAALGQTAAQIGLGLAGNFQPDVVHAHDWQAGLAAAYLNYESRSRPGTVITIHNLAFQGQFPADVFPSLGLPPQAFHIDGVEYYGMVGYLKAGLLLSDRITTVSPTYAMEIRAPEAGMGLDGLLRARSGAITGILNGIDVDVWNPETDPLIAKNYTLETLAQRRVNKVALQEDFGLETDSDALLIGVVSRLSWQKGLDLLLANLDVLPRIGAQLVLLASGDPALEEGFRAAAAAQPGRVGAVIGYNERVAHQTQAGADALVIPSRFEPCGLTQLCAMRYGAIPIAARAGGLADTIIDANEMALASGVGSGLLFSPVTGEMLCAALERAARLWVQPEAWARLIENSMTTDVSWRRPAAAYAKLYRDLIAER</sequence>
<dbReference type="CDD" id="cd03791">
    <property type="entry name" value="GT5_Glycogen_synthase_DULL1-like"/>
    <property type="match status" value="1"/>
</dbReference>
<dbReference type="InterPro" id="IPR013534">
    <property type="entry name" value="Starch_synth_cat_dom"/>
</dbReference>
<name>A0A1I3XEN9_9HYPH</name>
<organism evidence="11 12">
    <name type="scientific">Methylocapsa palsarum</name>
    <dbReference type="NCBI Taxonomy" id="1612308"/>
    <lineage>
        <taxon>Bacteria</taxon>
        <taxon>Pseudomonadati</taxon>
        <taxon>Pseudomonadota</taxon>
        <taxon>Alphaproteobacteria</taxon>
        <taxon>Hyphomicrobiales</taxon>
        <taxon>Beijerinckiaceae</taxon>
        <taxon>Methylocapsa</taxon>
    </lineage>
</organism>
<comment type="catalytic activity">
    <reaction evidence="1 8">
        <text>[(1-&gt;4)-alpha-D-glucosyl](n) + ADP-alpha-D-glucose = [(1-&gt;4)-alpha-D-glucosyl](n+1) + ADP + H(+)</text>
        <dbReference type="Rhea" id="RHEA:18189"/>
        <dbReference type="Rhea" id="RHEA-COMP:9584"/>
        <dbReference type="Rhea" id="RHEA-COMP:9587"/>
        <dbReference type="ChEBI" id="CHEBI:15378"/>
        <dbReference type="ChEBI" id="CHEBI:15444"/>
        <dbReference type="ChEBI" id="CHEBI:57498"/>
        <dbReference type="ChEBI" id="CHEBI:456216"/>
        <dbReference type="EC" id="2.4.1.21"/>
    </reaction>
</comment>
<keyword evidence="5 8" id="KW-0328">Glycosyltransferase</keyword>
<evidence type="ECO:0000313" key="12">
    <source>
        <dbReference type="Proteomes" id="UP000198755"/>
    </source>
</evidence>
<evidence type="ECO:0000259" key="9">
    <source>
        <dbReference type="Pfam" id="PF00534"/>
    </source>
</evidence>
<evidence type="ECO:0000256" key="2">
    <source>
        <dbReference type="ARBA" id="ARBA00002764"/>
    </source>
</evidence>
<dbReference type="AlphaFoldDB" id="A0A1I3XEN9"/>
<accession>A0A1I3XEN9</accession>
<keyword evidence="12" id="KW-1185">Reference proteome</keyword>
<dbReference type="NCBIfam" id="TIGR02095">
    <property type="entry name" value="glgA"/>
    <property type="match status" value="1"/>
</dbReference>
<dbReference type="Proteomes" id="UP000198755">
    <property type="component" value="Unassembled WGS sequence"/>
</dbReference>
<dbReference type="GO" id="GO:0009011">
    <property type="term" value="F:alpha-1,4-glucan glucosyltransferase (ADP-glucose donor) activity"/>
    <property type="evidence" value="ECO:0007669"/>
    <property type="project" value="UniProtKB-UniRule"/>
</dbReference>
<evidence type="ECO:0000256" key="1">
    <source>
        <dbReference type="ARBA" id="ARBA00001478"/>
    </source>
</evidence>